<reference evidence="1 2" key="1">
    <citation type="submission" date="2020-02" db="EMBL/GenBank/DDBJ databases">
        <authorList>
            <person name="Ferguson B K."/>
        </authorList>
    </citation>
    <scope>NUCLEOTIDE SEQUENCE [LARGE SCALE GENOMIC DNA]</scope>
</reference>
<sequence>MVYVEENVGSGNNYTCFTTLCLVHSFYYTLVHFGFYCNSSAAPRHSQGHFDIKLIAVNLRHCVPRAGTQQHRFLIMSSKVHVSKGVESGSKINPPSAIQSLPSAAQRLPSAVHRPPSTVRRPPPAVRCPPSAINRLPSTACRPLSTVHRLPSAVHRPPPAVRCPPSAINRLPSAGHRPPPAVRCPPSTIHRPPFKVCRPQSTVCHPLSTGLPLPAITGTIEEFVLNYLLNNISPVFNRK</sequence>
<accession>A0A6H5HIM6</accession>
<evidence type="ECO:0000313" key="1">
    <source>
        <dbReference type="EMBL" id="CAB0016919.1"/>
    </source>
</evidence>
<dbReference type="EMBL" id="CADCXU010030626">
    <property type="protein sequence ID" value="CAB0016919.1"/>
    <property type="molecule type" value="Genomic_DNA"/>
</dbReference>
<protein>
    <submittedName>
        <fullName evidence="1">Uncharacterized protein</fullName>
    </submittedName>
</protein>
<dbReference type="Proteomes" id="UP000479000">
    <property type="component" value="Unassembled WGS sequence"/>
</dbReference>
<keyword evidence="2" id="KW-1185">Reference proteome</keyword>
<organism evidence="1 2">
    <name type="scientific">Nesidiocoris tenuis</name>
    <dbReference type="NCBI Taxonomy" id="355587"/>
    <lineage>
        <taxon>Eukaryota</taxon>
        <taxon>Metazoa</taxon>
        <taxon>Ecdysozoa</taxon>
        <taxon>Arthropoda</taxon>
        <taxon>Hexapoda</taxon>
        <taxon>Insecta</taxon>
        <taxon>Pterygota</taxon>
        <taxon>Neoptera</taxon>
        <taxon>Paraneoptera</taxon>
        <taxon>Hemiptera</taxon>
        <taxon>Heteroptera</taxon>
        <taxon>Panheteroptera</taxon>
        <taxon>Cimicomorpha</taxon>
        <taxon>Miridae</taxon>
        <taxon>Dicyphina</taxon>
        <taxon>Nesidiocoris</taxon>
    </lineage>
</organism>
<evidence type="ECO:0000313" key="2">
    <source>
        <dbReference type="Proteomes" id="UP000479000"/>
    </source>
</evidence>
<name>A0A6H5HIM6_9HEMI</name>
<proteinExistence type="predicted"/>
<dbReference type="AlphaFoldDB" id="A0A6H5HIM6"/>
<gene>
    <name evidence="1" type="ORF">NTEN_LOCUS21040</name>
</gene>